<dbReference type="AlphaFoldDB" id="K6Y4T3"/>
<dbReference type="GO" id="GO:0003824">
    <property type="term" value="F:catalytic activity"/>
    <property type="evidence" value="ECO:0007669"/>
    <property type="project" value="TreeGrafter"/>
</dbReference>
<dbReference type="STRING" id="493475.GARC_1994"/>
<organism evidence="2 3">
    <name type="scientific">Paraglaciecola arctica BSs20135</name>
    <dbReference type="NCBI Taxonomy" id="493475"/>
    <lineage>
        <taxon>Bacteria</taxon>
        <taxon>Pseudomonadati</taxon>
        <taxon>Pseudomonadota</taxon>
        <taxon>Gammaproteobacteria</taxon>
        <taxon>Alteromonadales</taxon>
        <taxon>Alteromonadaceae</taxon>
        <taxon>Paraglaciecola</taxon>
    </lineage>
</organism>
<accession>K6Y4T3</accession>
<evidence type="ECO:0000259" key="1">
    <source>
        <dbReference type="PROSITE" id="PS51725"/>
    </source>
</evidence>
<proteinExistence type="predicted"/>
<keyword evidence="3" id="KW-1185">Reference proteome</keyword>
<dbReference type="Pfam" id="PF03992">
    <property type="entry name" value="ABM"/>
    <property type="match status" value="1"/>
</dbReference>
<protein>
    <recommendedName>
        <fullName evidence="1">ABM domain-containing protein</fullName>
    </recommendedName>
</protein>
<evidence type="ECO:0000313" key="2">
    <source>
        <dbReference type="EMBL" id="GAC18961.1"/>
    </source>
</evidence>
<dbReference type="InterPro" id="IPR050744">
    <property type="entry name" value="AI-2_Isomerase_LsrG"/>
</dbReference>
<dbReference type="OrthoDB" id="9812192at2"/>
<evidence type="ECO:0000313" key="3">
    <source>
        <dbReference type="Proteomes" id="UP000006327"/>
    </source>
</evidence>
<name>K6Y4T3_9ALTE</name>
<dbReference type="InterPro" id="IPR007138">
    <property type="entry name" value="ABM_dom"/>
</dbReference>
<dbReference type="RefSeq" id="WP_007619292.1">
    <property type="nucleotide sequence ID" value="NZ_BAEO01000027.1"/>
</dbReference>
<dbReference type="eggNOG" id="COG1359">
    <property type="taxonomic scope" value="Bacteria"/>
</dbReference>
<reference evidence="2 3" key="1">
    <citation type="journal article" date="2017" name="Antonie Van Leeuwenhoek">
        <title>Rhizobium rhizosphaerae sp. nov., a novel species isolated from rice rhizosphere.</title>
        <authorList>
            <person name="Zhao J.J."/>
            <person name="Zhang J."/>
            <person name="Zhang R.J."/>
            <person name="Zhang C.W."/>
            <person name="Yin H.Q."/>
            <person name="Zhang X.X."/>
        </authorList>
    </citation>
    <scope>NUCLEOTIDE SEQUENCE [LARGE SCALE GENOMIC DNA]</scope>
    <source>
        <strain evidence="2 3">BSs20135</strain>
    </source>
</reference>
<dbReference type="PANTHER" id="PTHR33336">
    <property type="entry name" value="QUINOL MONOOXYGENASE YGIN-RELATED"/>
    <property type="match status" value="1"/>
</dbReference>
<dbReference type="SUPFAM" id="SSF54909">
    <property type="entry name" value="Dimeric alpha+beta barrel"/>
    <property type="match status" value="1"/>
</dbReference>
<dbReference type="InterPro" id="IPR011008">
    <property type="entry name" value="Dimeric_a/b-barrel"/>
</dbReference>
<dbReference type="Proteomes" id="UP000006327">
    <property type="component" value="Unassembled WGS sequence"/>
</dbReference>
<dbReference type="PROSITE" id="PS51725">
    <property type="entry name" value="ABM"/>
    <property type="match status" value="1"/>
</dbReference>
<gene>
    <name evidence="2" type="ORF">GARC_1994</name>
</gene>
<dbReference type="PANTHER" id="PTHR33336:SF15">
    <property type="entry name" value="ABM DOMAIN-CONTAINING PROTEIN"/>
    <property type="match status" value="1"/>
</dbReference>
<sequence length="97" mass="10891">MIIITGDLLIKEGHMQQAMQVCQKHVAHSRTETGCISHAVYQDPENVLRLFFFEQWADQAAIDAHFTLPSSQAFVAEVRALVSAAPNMHIFNAQQIK</sequence>
<feature type="domain" description="ABM" evidence="1">
    <location>
        <begin position="2"/>
        <end position="91"/>
    </location>
</feature>
<dbReference type="EMBL" id="BAEO01000027">
    <property type="protein sequence ID" value="GAC18961.1"/>
    <property type="molecule type" value="Genomic_DNA"/>
</dbReference>
<comment type="caution">
    <text evidence="2">The sequence shown here is derived from an EMBL/GenBank/DDBJ whole genome shotgun (WGS) entry which is preliminary data.</text>
</comment>
<dbReference type="Gene3D" id="3.30.70.100">
    <property type="match status" value="1"/>
</dbReference>